<dbReference type="GO" id="GO:0005743">
    <property type="term" value="C:mitochondrial inner membrane"/>
    <property type="evidence" value="ECO:0007669"/>
    <property type="project" value="UniProtKB-SubCell"/>
</dbReference>
<evidence type="ECO:0000256" key="4">
    <source>
        <dbReference type="ARBA" id="ARBA00022692"/>
    </source>
</evidence>
<keyword evidence="13" id="KW-1185">Reference proteome</keyword>
<dbReference type="Proteomes" id="UP000009168">
    <property type="component" value="Unassembled WGS sequence"/>
</dbReference>
<keyword evidence="5" id="KW-0677">Repeat</keyword>
<dbReference type="RefSeq" id="XP_001009335.2">
    <property type="nucleotide sequence ID" value="XM_001009335.2"/>
</dbReference>
<evidence type="ECO:0000256" key="2">
    <source>
        <dbReference type="ARBA" id="ARBA00006375"/>
    </source>
</evidence>
<dbReference type="EMBL" id="GG662798">
    <property type="protein sequence ID" value="EAR89090.2"/>
    <property type="molecule type" value="Genomic_DNA"/>
</dbReference>
<keyword evidence="6" id="KW-0999">Mitochondrion inner membrane</keyword>
<keyword evidence="4 9" id="KW-0812">Transmembrane</keyword>
<gene>
    <name evidence="12" type="ORF">TTHERM_00575420</name>
</gene>
<dbReference type="PROSITE" id="PS50920">
    <property type="entry name" value="SOLCAR"/>
    <property type="match status" value="3"/>
</dbReference>
<evidence type="ECO:0000256" key="8">
    <source>
        <dbReference type="ARBA" id="ARBA00023136"/>
    </source>
</evidence>
<protein>
    <submittedName>
        <fullName evidence="12">Solute carrier family protein</fullName>
    </submittedName>
</protein>
<keyword evidence="3 10" id="KW-0813">Transport</keyword>
<feature type="repeat" description="Solcar" evidence="9">
    <location>
        <begin position="216"/>
        <end position="309"/>
    </location>
</feature>
<dbReference type="InterPro" id="IPR023395">
    <property type="entry name" value="MCP_dom_sf"/>
</dbReference>
<dbReference type="GO" id="GO:0055085">
    <property type="term" value="P:transmembrane transport"/>
    <property type="evidence" value="ECO:0007669"/>
    <property type="project" value="InterPro"/>
</dbReference>
<dbReference type="Pfam" id="PF00153">
    <property type="entry name" value="Mito_carr"/>
    <property type="match status" value="3"/>
</dbReference>
<name>Q22V58_TETTS</name>
<reference evidence="13" key="1">
    <citation type="journal article" date="2006" name="PLoS Biol.">
        <title>Macronuclear genome sequence of the ciliate Tetrahymena thermophila, a model eukaryote.</title>
        <authorList>
            <person name="Eisen J.A."/>
            <person name="Coyne R.S."/>
            <person name="Wu M."/>
            <person name="Wu D."/>
            <person name="Thiagarajan M."/>
            <person name="Wortman J.R."/>
            <person name="Badger J.H."/>
            <person name="Ren Q."/>
            <person name="Amedeo P."/>
            <person name="Jones K.M."/>
            <person name="Tallon L.J."/>
            <person name="Delcher A.L."/>
            <person name="Salzberg S.L."/>
            <person name="Silva J.C."/>
            <person name="Haas B.J."/>
            <person name="Majoros W.H."/>
            <person name="Farzad M."/>
            <person name="Carlton J.M."/>
            <person name="Smith R.K. Jr."/>
            <person name="Garg J."/>
            <person name="Pearlman R.E."/>
            <person name="Karrer K.M."/>
            <person name="Sun L."/>
            <person name="Manning G."/>
            <person name="Elde N.C."/>
            <person name="Turkewitz A.P."/>
            <person name="Asai D.J."/>
            <person name="Wilkes D.E."/>
            <person name="Wang Y."/>
            <person name="Cai H."/>
            <person name="Collins K."/>
            <person name="Stewart B.A."/>
            <person name="Lee S.R."/>
            <person name="Wilamowska K."/>
            <person name="Weinberg Z."/>
            <person name="Ruzzo W.L."/>
            <person name="Wloga D."/>
            <person name="Gaertig J."/>
            <person name="Frankel J."/>
            <person name="Tsao C.-C."/>
            <person name="Gorovsky M.A."/>
            <person name="Keeling P.J."/>
            <person name="Waller R.F."/>
            <person name="Patron N.J."/>
            <person name="Cherry J.M."/>
            <person name="Stover N.A."/>
            <person name="Krieger C.J."/>
            <person name="del Toro C."/>
            <person name="Ryder H.F."/>
            <person name="Williamson S.C."/>
            <person name="Barbeau R.A."/>
            <person name="Hamilton E.P."/>
            <person name="Orias E."/>
        </authorList>
    </citation>
    <scope>NUCLEOTIDE SEQUENCE [LARGE SCALE GENOMIC DNA]</scope>
    <source>
        <strain evidence="13">SB210</strain>
    </source>
</reference>
<dbReference type="STRING" id="312017.Q22V58"/>
<dbReference type="PRINTS" id="PR00926">
    <property type="entry name" value="MITOCARRIER"/>
</dbReference>
<evidence type="ECO:0000256" key="3">
    <source>
        <dbReference type="ARBA" id="ARBA00022448"/>
    </source>
</evidence>
<evidence type="ECO:0000256" key="9">
    <source>
        <dbReference type="PROSITE-ProRule" id="PRU00282"/>
    </source>
</evidence>
<evidence type="ECO:0000256" key="11">
    <source>
        <dbReference type="SAM" id="Phobius"/>
    </source>
</evidence>
<dbReference type="KEGG" id="tet:TTHERM_00575420"/>
<evidence type="ECO:0000256" key="6">
    <source>
        <dbReference type="ARBA" id="ARBA00022792"/>
    </source>
</evidence>
<evidence type="ECO:0000256" key="10">
    <source>
        <dbReference type="RuleBase" id="RU000488"/>
    </source>
</evidence>
<dbReference type="PRINTS" id="PR00928">
    <property type="entry name" value="GRAVESDC"/>
</dbReference>
<dbReference type="InterPro" id="IPR002167">
    <property type="entry name" value="GDC-like"/>
</dbReference>
<accession>Q22V58</accession>
<dbReference type="SUPFAM" id="SSF103506">
    <property type="entry name" value="Mitochondrial carrier"/>
    <property type="match status" value="1"/>
</dbReference>
<evidence type="ECO:0000313" key="12">
    <source>
        <dbReference type="EMBL" id="EAR89090.2"/>
    </source>
</evidence>
<comment type="similarity">
    <text evidence="2 10">Belongs to the mitochondrial carrier (TC 2.A.29) family.</text>
</comment>
<dbReference type="PANTHER" id="PTHR24089">
    <property type="entry name" value="SOLUTE CARRIER FAMILY 25"/>
    <property type="match status" value="1"/>
</dbReference>
<feature type="repeat" description="Solcar" evidence="9">
    <location>
        <begin position="22"/>
        <end position="108"/>
    </location>
</feature>
<dbReference type="eggNOG" id="KOG0752">
    <property type="taxonomic scope" value="Eukaryota"/>
</dbReference>
<feature type="transmembrane region" description="Helical" evidence="11">
    <location>
        <begin position="218"/>
        <end position="239"/>
    </location>
</feature>
<evidence type="ECO:0000256" key="7">
    <source>
        <dbReference type="ARBA" id="ARBA00023128"/>
    </source>
</evidence>
<keyword evidence="8 9" id="KW-0472">Membrane</keyword>
<dbReference type="GeneID" id="7824176"/>
<evidence type="ECO:0000256" key="5">
    <source>
        <dbReference type="ARBA" id="ARBA00022737"/>
    </source>
</evidence>
<dbReference type="InterPro" id="IPR002067">
    <property type="entry name" value="MCP"/>
</dbReference>
<dbReference type="HOGENOM" id="CLU_015166_12_0_1"/>
<evidence type="ECO:0000256" key="1">
    <source>
        <dbReference type="ARBA" id="ARBA00004448"/>
    </source>
</evidence>
<dbReference type="OrthoDB" id="270584at2759"/>
<keyword evidence="11" id="KW-1133">Transmembrane helix</keyword>
<dbReference type="InterPro" id="IPR018108">
    <property type="entry name" value="MCP_transmembrane"/>
</dbReference>
<dbReference type="InParanoid" id="Q22V58"/>
<feature type="repeat" description="Solcar" evidence="9">
    <location>
        <begin position="120"/>
        <end position="206"/>
    </location>
</feature>
<dbReference type="AlphaFoldDB" id="Q22V58"/>
<keyword evidence="7" id="KW-0496">Mitochondrion</keyword>
<comment type="subcellular location">
    <subcellularLocation>
        <location evidence="1">Mitochondrion inner membrane</location>
        <topology evidence="1">Multi-pass membrane protein</topology>
    </subcellularLocation>
</comment>
<dbReference type="Gene3D" id="1.50.40.10">
    <property type="entry name" value="Mitochondrial carrier domain"/>
    <property type="match status" value="1"/>
</dbReference>
<evidence type="ECO:0000313" key="13">
    <source>
        <dbReference type="Proteomes" id="UP000009168"/>
    </source>
</evidence>
<proteinExistence type="inferred from homology"/>
<feature type="transmembrane region" description="Helical" evidence="11">
    <location>
        <begin position="177"/>
        <end position="198"/>
    </location>
</feature>
<feature type="transmembrane region" description="Helical" evidence="11">
    <location>
        <begin position="123"/>
        <end position="143"/>
    </location>
</feature>
<sequence>MSKNQGAIQLETSEKIQSKNEHKQLKSFLSGGIAGACGKTVIAPFERVKLLFVTRDRTLTYREFYNEGKFIIQKHGFRNLWRGNSANLLRIFPFASINFSTFDYLRKNVYYPYPSENKIKKQLLLFCIGAVSGIVSQSICYPFEFIRTRLAMQRDNFHYKNFVHAVKVVYNQEGIKGFYSGLGLAIVGVIFYHGSGFFMMTNLKNYAKENHIQRANKWYMDFIFGAIGATISQMIAYPFDVMRKRRQAQSLLISTGEQTHKMTYRQLVTHYIKKEGYIPTFYKGITINLVKAPLSSGTAWMVKNQLNRFLDKSYDL</sequence>
<organism evidence="12 13">
    <name type="scientific">Tetrahymena thermophila (strain SB210)</name>
    <dbReference type="NCBI Taxonomy" id="312017"/>
    <lineage>
        <taxon>Eukaryota</taxon>
        <taxon>Sar</taxon>
        <taxon>Alveolata</taxon>
        <taxon>Ciliophora</taxon>
        <taxon>Intramacronucleata</taxon>
        <taxon>Oligohymenophorea</taxon>
        <taxon>Hymenostomatida</taxon>
        <taxon>Tetrahymenina</taxon>
        <taxon>Tetrahymenidae</taxon>
        <taxon>Tetrahymena</taxon>
    </lineage>
</organism>